<dbReference type="Proteomes" id="UP000789375">
    <property type="component" value="Unassembled WGS sequence"/>
</dbReference>
<gene>
    <name evidence="2" type="ORF">FMOSSE_LOCUS1032</name>
</gene>
<feature type="transmembrane region" description="Helical" evidence="1">
    <location>
        <begin position="91"/>
        <end position="112"/>
    </location>
</feature>
<protein>
    <submittedName>
        <fullName evidence="2">147_t:CDS:1</fullName>
    </submittedName>
</protein>
<comment type="caution">
    <text evidence="2">The sequence shown here is derived from an EMBL/GenBank/DDBJ whole genome shotgun (WGS) entry which is preliminary data.</text>
</comment>
<organism evidence="2 3">
    <name type="scientific">Funneliformis mosseae</name>
    <name type="common">Endomycorrhizal fungus</name>
    <name type="synonym">Glomus mosseae</name>
    <dbReference type="NCBI Taxonomy" id="27381"/>
    <lineage>
        <taxon>Eukaryota</taxon>
        <taxon>Fungi</taxon>
        <taxon>Fungi incertae sedis</taxon>
        <taxon>Mucoromycota</taxon>
        <taxon>Glomeromycotina</taxon>
        <taxon>Glomeromycetes</taxon>
        <taxon>Glomerales</taxon>
        <taxon>Glomeraceae</taxon>
        <taxon>Funneliformis</taxon>
    </lineage>
</organism>
<dbReference type="EMBL" id="CAJVPP010000112">
    <property type="protein sequence ID" value="CAG8443974.1"/>
    <property type="molecule type" value="Genomic_DNA"/>
</dbReference>
<name>A0A9N8V8H1_FUNMO</name>
<keyword evidence="1" id="KW-0472">Membrane</keyword>
<feature type="transmembrane region" description="Helical" evidence="1">
    <location>
        <begin position="118"/>
        <end position="137"/>
    </location>
</feature>
<sequence length="179" mass="20142">MSEGESLSFVKDLSTLTYENVSRAILTTRGLYDNVYQYGRQVGDQAYQTTRYYWDNFPPLRWLAYTFIVFVLPPLIIFAGWMVLTFGFVSAIAGAGVVVSQGFLTTCGFFVFLPTAGFLIFVAFMMACFAVFTWGGIQTANAALSKFGLIRRGNFMEFAKQRAISGRGARQSDYEHSRR</sequence>
<dbReference type="AlphaFoldDB" id="A0A9N8V8H1"/>
<accession>A0A9N8V8H1</accession>
<keyword evidence="3" id="KW-1185">Reference proteome</keyword>
<keyword evidence="1" id="KW-0812">Transmembrane</keyword>
<evidence type="ECO:0000256" key="1">
    <source>
        <dbReference type="SAM" id="Phobius"/>
    </source>
</evidence>
<feature type="transmembrane region" description="Helical" evidence="1">
    <location>
        <begin position="62"/>
        <end position="84"/>
    </location>
</feature>
<evidence type="ECO:0000313" key="3">
    <source>
        <dbReference type="Proteomes" id="UP000789375"/>
    </source>
</evidence>
<keyword evidence="1" id="KW-1133">Transmembrane helix</keyword>
<proteinExistence type="predicted"/>
<evidence type="ECO:0000313" key="2">
    <source>
        <dbReference type="EMBL" id="CAG8443974.1"/>
    </source>
</evidence>
<reference evidence="2" key="1">
    <citation type="submission" date="2021-06" db="EMBL/GenBank/DDBJ databases">
        <authorList>
            <person name="Kallberg Y."/>
            <person name="Tangrot J."/>
            <person name="Rosling A."/>
        </authorList>
    </citation>
    <scope>NUCLEOTIDE SEQUENCE</scope>
    <source>
        <strain evidence="2">87-6 pot B 2015</strain>
    </source>
</reference>
<dbReference type="Pfam" id="PF16015">
    <property type="entry name" value="Promethin"/>
    <property type="match status" value="1"/>
</dbReference>